<organism evidence="2 4">
    <name type="scientific">Superficieibacter electus</name>
    <dbReference type="NCBI Taxonomy" id="2022662"/>
    <lineage>
        <taxon>Bacteria</taxon>
        <taxon>Pseudomonadati</taxon>
        <taxon>Pseudomonadota</taxon>
        <taxon>Gammaproteobacteria</taxon>
        <taxon>Enterobacterales</taxon>
        <taxon>Enterobacteriaceae</taxon>
        <taxon>Superficieibacter</taxon>
    </lineage>
</organism>
<dbReference type="Proteomes" id="UP000247005">
    <property type="component" value="Unassembled WGS sequence"/>
</dbReference>
<dbReference type="EMBL" id="PQGE01000033">
    <property type="protein sequence ID" value="POP40903.1"/>
    <property type="molecule type" value="Genomic_DNA"/>
</dbReference>
<protein>
    <submittedName>
        <fullName evidence="2">Uncharacterized protein</fullName>
    </submittedName>
</protein>
<gene>
    <name evidence="2" type="ORF">CHU32_02175</name>
    <name evidence="1" type="ORF">CHU33_25095</name>
</gene>
<reference evidence="3 4" key="1">
    <citation type="submission" date="2018-01" db="EMBL/GenBank/DDBJ databases">
        <title>Superficieibacter electus gen. nov., sp. nov., an extended-spectrum beta-lactamase possessing member of the Enterobacteriaceae family, isolated from intensive care unit surfaces.</title>
        <authorList>
            <person name="Potter R.F."/>
            <person name="D'Souza A.W."/>
        </authorList>
    </citation>
    <scope>NUCLEOTIDE SEQUENCE [LARGE SCALE GENOMIC DNA]</scope>
    <source>
        <strain evidence="2 4">BP-1</strain>
        <strain evidence="1 3">BP-2</strain>
    </source>
</reference>
<sequence length="64" mass="7429">MHWFRSLFTSPEKFLQVINHHDIEESIEGGERILVDDDGNATVNVHCRAVQDDFNRHVNALKRA</sequence>
<comment type="caution">
    <text evidence="2">The sequence shown here is derived from an EMBL/GenBank/DDBJ whole genome shotgun (WGS) entry which is preliminary data.</text>
</comment>
<proteinExistence type="predicted"/>
<evidence type="ECO:0000313" key="1">
    <source>
        <dbReference type="EMBL" id="POP40903.1"/>
    </source>
</evidence>
<evidence type="ECO:0000313" key="3">
    <source>
        <dbReference type="Proteomes" id="UP000237073"/>
    </source>
</evidence>
<dbReference type="RefSeq" id="WP_103678593.1">
    <property type="nucleotide sequence ID" value="NZ_PQGD01000002.1"/>
</dbReference>
<accession>A0A2P5GUM7</accession>
<name>A0A2P5GUM7_9ENTR</name>
<dbReference type="EMBL" id="PQGD01000002">
    <property type="protein sequence ID" value="POP50253.1"/>
    <property type="molecule type" value="Genomic_DNA"/>
</dbReference>
<keyword evidence="3" id="KW-1185">Reference proteome</keyword>
<evidence type="ECO:0000313" key="2">
    <source>
        <dbReference type="EMBL" id="POP50253.1"/>
    </source>
</evidence>
<dbReference type="AlphaFoldDB" id="A0A2P5GUM7"/>
<dbReference type="Proteomes" id="UP000237073">
    <property type="component" value="Unassembled WGS sequence"/>
</dbReference>
<dbReference type="OrthoDB" id="6540387at2"/>
<evidence type="ECO:0000313" key="4">
    <source>
        <dbReference type="Proteomes" id="UP000247005"/>
    </source>
</evidence>